<feature type="repeat" description="TPR" evidence="7">
    <location>
        <begin position="64"/>
        <end position="97"/>
    </location>
</feature>
<sequence length="514" mass="56324">MIIRLHGLALLGALFSLSLASDAPDPSLPVSSLLASANALLAQGDMHGALDHFEAAIKKDPSNYLTIFKRGATYLSLGRSAQASADFDAVLALKPDFEGALLQRAKIRARAGDWAAARKDYKKAGKTDEIAEVDAAEEALARAHAAEAKGEWEECVTNAGSVVVVAGGMASVRALRARCRLERGEVHEAVGDLTHLAQLNAGDTEPHLRISSLLYFTVNDFDRSVAQLRKCLHSDPDSKPCSKAFRRIKSLNKSLASIEALRAKRQHNSAVKLLVGTPDDIGLIAEIKEELAELKEKAYINDKCPNELLAKLYDITCDSYTEMNSVKKGKPYCDEALRLNPSSIPGILAKANRLLEEELFEEAIRALEGAPEDDARIKHKLQEAHTLLRRSKTKDYYKVIGVARDASDREIKKAFRKLTKQYHPDKYRGDMTKEEIEKKMSSINEAYEVLSNPELRERFDNGDDPNSQERSNPFAQGHPFMYRQGHGGGFPGGGGGGSPFGQGFPGSGGFKFNF</sequence>
<evidence type="ECO:0000256" key="5">
    <source>
        <dbReference type="ARBA" id="ARBA00022824"/>
    </source>
</evidence>
<accession>A0A3N4KXH5</accession>
<dbReference type="InterPro" id="IPR011990">
    <property type="entry name" value="TPR-like_helical_dom_sf"/>
</dbReference>
<dbReference type="InterPro" id="IPR051727">
    <property type="entry name" value="DnaJ_C3_Co-chaperones"/>
</dbReference>
<feature type="chain" id="PRO_5018235194" description="Tetratricopeptide repeat and J domain-containing co-chaperone DNJ1" evidence="9">
    <location>
        <begin position="21"/>
        <end position="514"/>
    </location>
</feature>
<feature type="region of interest" description="Disordered" evidence="8">
    <location>
        <begin position="451"/>
        <end position="514"/>
    </location>
</feature>
<dbReference type="GO" id="GO:0034975">
    <property type="term" value="P:protein folding in endoplasmic reticulum"/>
    <property type="evidence" value="ECO:0007669"/>
    <property type="project" value="TreeGrafter"/>
</dbReference>
<organism evidence="11 12">
    <name type="scientific">Morchella conica CCBAS932</name>
    <dbReference type="NCBI Taxonomy" id="1392247"/>
    <lineage>
        <taxon>Eukaryota</taxon>
        <taxon>Fungi</taxon>
        <taxon>Dikarya</taxon>
        <taxon>Ascomycota</taxon>
        <taxon>Pezizomycotina</taxon>
        <taxon>Pezizomycetes</taxon>
        <taxon>Pezizales</taxon>
        <taxon>Morchellaceae</taxon>
        <taxon>Morchella</taxon>
    </lineage>
</organism>
<evidence type="ECO:0000256" key="8">
    <source>
        <dbReference type="SAM" id="MobiDB-lite"/>
    </source>
</evidence>
<evidence type="ECO:0000313" key="12">
    <source>
        <dbReference type="Proteomes" id="UP000277580"/>
    </source>
</evidence>
<dbReference type="SUPFAM" id="SSF46565">
    <property type="entry name" value="Chaperone J-domain"/>
    <property type="match status" value="1"/>
</dbReference>
<dbReference type="SMART" id="SM00028">
    <property type="entry name" value="TPR"/>
    <property type="match status" value="4"/>
</dbReference>
<dbReference type="CDD" id="cd06257">
    <property type="entry name" value="DnaJ"/>
    <property type="match status" value="1"/>
</dbReference>
<dbReference type="Proteomes" id="UP000277580">
    <property type="component" value="Unassembled WGS sequence"/>
</dbReference>
<dbReference type="PANTHER" id="PTHR44140">
    <property type="entry name" value="LD25575P"/>
    <property type="match status" value="1"/>
</dbReference>
<dbReference type="Gene3D" id="1.25.40.10">
    <property type="entry name" value="Tetratricopeptide repeat domain"/>
    <property type="match status" value="1"/>
</dbReference>
<evidence type="ECO:0000256" key="2">
    <source>
        <dbReference type="ARBA" id="ARBA00022729"/>
    </source>
</evidence>
<dbReference type="PROSITE" id="PS50076">
    <property type="entry name" value="DNAJ_2"/>
    <property type="match status" value="1"/>
</dbReference>
<keyword evidence="5" id="KW-0256">Endoplasmic reticulum</keyword>
<dbReference type="Pfam" id="PF00226">
    <property type="entry name" value="DnaJ"/>
    <property type="match status" value="1"/>
</dbReference>
<dbReference type="GO" id="GO:0051087">
    <property type="term" value="F:protein-folding chaperone binding"/>
    <property type="evidence" value="ECO:0007669"/>
    <property type="project" value="TreeGrafter"/>
</dbReference>
<feature type="signal peptide" evidence="9">
    <location>
        <begin position="1"/>
        <end position="20"/>
    </location>
</feature>
<dbReference type="SUPFAM" id="SSF48452">
    <property type="entry name" value="TPR-like"/>
    <property type="match status" value="3"/>
</dbReference>
<dbReference type="InParanoid" id="A0A3N4KXH5"/>
<dbReference type="PRINTS" id="PR00625">
    <property type="entry name" value="JDOMAIN"/>
</dbReference>
<dbReference type="InterPro" id="IPR036869">
    <property type="entry name" value="J_dom_sf"/>
</dbReference>
<keyword evidence="2 9" id="KW-0732">Signal</keyword>
<evidence type="ECO:0000313" key="11">
    <source>
        <dbReference type="EMBL" id="RPB15244.1"/>
    </source>
</evidence>
<dbReference type="SMART" id="SM00271">
    <property type="entry name" value="DnaJ"/>
    <property type="match status" value="1"/>
</dbReference>
<dbReference type="FunCoup" id="A0A3N4KXH5">
    <property type="interactions" value="1000"/>
</dbReference>
<reference evidence="11 12" key="1">
    <citation type="journal article" date="2018" name="Nat. Ecol. Evol.">
        <title>Pezizomycetes genomes reveal the molecular basis of ectomycorrhizal truffle lifestyle.</title>
        <authorList>
            <person name="Murat C."/>
            <person name="Payen T."/>
            <person name="Noel B."/>
            <person name="Kuo A."/>
            <person name="Morin E."/>
            <person name="Chen J."/>
            <person name="Kohler A."/>
            <person name="Krizsan K."/>
            <person name="Balestrini R."/>
            <person name="Da Silva C."/>
            <person name="Montanini B."/>
            <person name="Hainaut M."/>
            <person name="Levati E."/>
            <person name="Barry K.W."/>
            <person name="Belfiori B."/>
            <person name="Cichocki N."/>
            <person name="Clum A."/>
            <person name="Dockter R.B."/>
            <person name="Fauchery L."/>
            <person name="Guy J."/>
            <person name="Iotti M."/>
            <person name="Le Tacon F."/>
            <person name="Lindquist E.A."/>
            <person name="Lipzen A."/>
            <person name="Malagnac F."/>
            <person name="Mello A."/>
            <person name="Molinier V."/>
            <person name="Miyauchi S."/>
            <person name="Poulain J."/>
            <person name="Riccioni C."/>
            <person name="Rubini A."/>
            <person name="Sitrit Y."/>
            <person name="Splivallo R."/>
            <person name="Traeger S."/>
            <person name="Wang M."/>
            <person name="Zifcakova L."/>
            <person name="Wipf D."/>
            <person name="Zambonelli A."/>
            <person name="Paolocci F."/>
            <person name="Nowrousian M."/>
            <person name="Ottonello S."/>
            <person name="Baldrian P."/>
            <person name="Spatafora J.W."/>
            <person name="Henrissat B."/>
            <person name="Nagy L.G."/>
            <person name="Aury J.M."/>
            <person name="Wincker P."/>
            <person name="Grigoriev I.V."/>
            <person name="Bonfante P."/>
            <person name="Martin F.M."/>
        </authorList>
    </citation>
    <scope>NUCLEOTIDE SEQUENCE [LARGE SCALE GENOMIC DNA]</scope>
    <source>
        <strain evidence="11 12">CCBAS932</strain>
    </source>
</reference>
<dbReference type="PROSITE" id="PS50005">
    <property type="entry name" value="TPR"/>
    <property type="match status" value="2"/>
</dbReference>
<feature type="compositionally biased region" description="Polar residues" evidence="8">
    <location>
        <begin position="464"/>
        <end position="474"/>
    </location>
</feature>
<keyword evidence="3" id="KW-0677">Repeat</keyword>
<evidence type="ECO:0000256" key="6">
    <source>
        <dbReference type="ARBA" id="ARBA00073740"/>
    </source>
</evidence>
<evidence type="ECO:0000259" key="10">
    <source>
        <dbReference type="PROSITE" id="PS50076"/>
    </source>
</evidence>
<dbReference type="Pfam" id="PF13174">
    <property type="entry name" value="TPR_6"/>
    <property type="match status" value="1"/>
</dbReference>
<feature type="domain" description="J" evidence="10">
    <location>
        <begin position="395"/>
        <end position="463"/>
    </location>
</feature>
<keyword evidence="4 7" id="KW-0802">TPR repeat</keyword>
<evidence type="ECO:0000256" key="3">
    <source>
        <dbReference type="ARBA" id="ARBA00022737"/>
    </source>
</evidence>
<dbReference type="EMBL" id="ML119114">
    <property type="protein sequence ID" value="RPB15244.1"/>
    <property type="molecule type" value="Genomic_DNA"/>
</dbReference>
<name>A0A3N4KXH5_9PEZI</name>
<evidence type="ECO:0000256" key="9">
    <source>
        <dbReference type="SAM" id="SignalP"/>
    </source>
</evidence>
<feature type="repeat" description="TPR" evidence="7">
    <location>
        <begin position="30"/>
        <end position="63"/>
    </location>
</feature>
<gene>
    <name evidence="11" type="ORF">P167DRAFT_483263</name>
</gene>
<dbReference type="InterPro" id="IPR019734">
    <property type="entry name" value="TPR_rpt"/>
</dbReference>
<keyword evidence="12" id="KW-1185">Reference proteome</keyword>
<evidence type="ECO:0000256" key="4">
    <source>
        <dbReference type="ARBA" id="ARBA00022803"/>
    </source>
</evidence>
<dbReference type="OrthoDB" id="1726119at2759"/>
<proteinExistence type="predicted"/>
<dbReference type="Pfam" id="PF13432">
    <property type="entry name" value="TPR_16"/>
    <property type="match status" value="1"/>
</dbReference>
<protein>
    <recommendedName>
        <fullName evidence="6">Tetratricopeptide repeat and J domain-containing co-chaperone DNJ1</fullName>
    </recommendedName>
</protein>
<evidence type="ECO:0000256" key="7">
    <source>
        <dbReference type="PROSITE-ProRule" id="PRU00339"/>
    </source>
</evidence>
<feature type="compositionally biased region" description="Gly residues" evidence="8">
    <location>
        <begin position="485"/>
        <end position="514"/>
    </location>
</feature>
<dbReference type="GO" id="GO:0051787">
    <property type="term" value="F:misfolded protein binding"/>
    <property type="evidence" value="ECO:0007669"/>
    <property type="project" value="TreeGrafter"/>
</dbReference>
<dbReference type="GO" id="GO:0005788">
    <property type="term" value="C:endoplasmic reticulum lumen"/>
    <property type="evidence" value="ECO:0007669"/>
    <property type="project" value="UniProtKB-SubCell"/>
</dbReference>
<dbReference type="InterPro" id="IPR001623">
    <property type="entry name" value="DnaJ_domain"/>
</dbReference>
<dbReference type="Gene3D" id="1.10.287.110">
    <property type="entry name" value="DnaJ domain"/>
    <property type="match status" value="1"/>
</dbReference>
<dbReference type="AlphaFoldDB" id="A0A3N4KXH5"/>
<evidence type="ECO:0000256" key="1">
    <source>
        <dbReference type="ARBA" id="ARBA00004319"/>
    </source>
</evidence>
<dbReference type="FunFam" id="1.25.40.10:FF:000224">
    <property type="entry name" value="DnaJ and TPR domain protein"/>
    <property type="match status" value="1"/>
</dbReference>
<dbReference type="STRING" id="1392247.A0A3N4KXH5"/>
<dbReference type="PANTHER" id="PTHR44140:SF2">
    <property type="entry name" value="LD25575P"/>
    <property type="match status" value="1"/>
</dbReference>
<comment type="subcellular location">
    <subcellularLocation>
        <location evidence="1">Endoplasmic reticulum lumen</location>
    </subcellularLocation>
</comment>